<dbReference type="HOGENOM" id="CLU_250823_0_0_9"/>
<evidence type="ECO:0000259" key="1">
    <source>
        <dbReference type="Pfam" id="PF18657"/>
    </source>
</evidence>
<feature type="domain" description="YDG" evidence="1">
    <location>
        <begin position="740"/>
        <end position="817"/>
    </location>
</feature>
<keyword evidence="3" id="KW-1185">Reference proteome</keyword>
<feature type="domain" description="YDG" evidence="1">
    <location>
        <begin position="916"/>
        <end position="989"/>
    </location>
</feature>
<evidence type="ECO:0000313" key="2">
    <source>
        <dbReference type="EMBL" id="AFA47950.1"/>
    </source>
</evidence>
<dbReference type="InterPro" id="IPR006637">
    <property type="entry name" value="ChW"/>
</dbReference>
<dbReference type="KEGG" id="awo:Awo_c11660"/>
<name>H6LDH8_ACEWD</name>
<dbReference type="eggNOG" id="COG5492">
    <property type="taxonomic scope" value="Bacteria"/>
</dbReference>
<proteinExistence type="predicted"/>
<dbReference type="eggNOG" id="COG3210">
    <property type="taxonomic scope" value="Bacteria"/>
</dbReference>
<gene>
    <name evidence="2" type="ordered locus">Awo_c11660</name>
</gene>
<accession>H6LDH8</accession>
<dbReference type="Pfam" id="PF07538">
    <property type="entry name" value="ChW"/>
    <property type="match status" value="3"/>
</dbReference>
<evidence type="ECO:0000313" key="3">
    <source>
        <dbReference type="Proteomes" id="UP000007177"/>
    </source>
</evidence>
<protein>
    <recommendedName>
        <fullName evidence="1">YDG domain-containing protein</fullName>
    </recommendedName>
</protein>
<feature type="domain" description="YDG" evidence="1">
    <location>
        <begin position="656"/>
        <end position="729"/>
    </location>
</feature>
<dbReference type="STRING" id="931626.Awo_c11660"/>
<dbReference type="InterPro" id="IPR013783">
    <property type="entry name" value="Ig-like_fold"/>
</dbReference>
<organism evidence="2 3">
    <name type="scientific">Acetobacterium woodii (strain ATCC 29683 / DSM 1030 / JCM 2381 / KCTC 1655 / WB1)</name>
    <dbReference type="NCBI Taxonomy" id="931626"/>
    <lineage>
        <taxon>Bacteria</taxon>
        <taxon>Bacillati</taxon>
        <taxon>Bacillota</taxon>
        <taxon>Clostridia</taxon>
        <taxon>Eubacteriales</taxon>
        <taxon>Eubacteriaceae</taxon>
        <taxon>Acetobacterium</taxon>
    </lineage>
</organism>
<sequence>MDFKIFFMKKILQTAGRLALISLVFGIFLIPGSVAAQEDSSTDLSVSYRAHVENYGNMPKPDGTVIEGPEAIGTRGQGLRVEGFWIKLTGDVPENAGISYQVHVQNEGWMEPVSNGEFTGTEGRGLRVESIKIWLDNLDGYDVYYRGHVQNIGNIPQNNSEWGWVKNGEELGTTGSCLRLEELQIKIVPKGTDLSAYNELVKKYDKLNKNDYTSTSWTNLQTVLSKNVMTSANSQAEVDQALVNIQAAINALENLTTSLVYDSAGTYGPSSGVDAVDRDVIIKANGVILQNMTISGNLIITEDVGDGNVTLNNITVLGDLRIRGGGENSIHINGGQYPNIKVEKTPTGIVRIVTTDLNGTEIIISEMAEGEEVILEGAFDQVTVDAPNAMVITRGNTTIESLDLGIAAVNATVNLGSNTNIAQLSIAGDDANINGTGTIKKADIKADGAVFEIRPGSWTEESGLDVPAVIPAAPTTGGGGTSKTSLTISDPTLTLSKVYDGTTSAVVTAGTLTGVAAGDNVSVTATAVYSDKTVGSGKTITVSYTLGGTDASKYNKPENYMSTSGAITKLQLMVESPTLTTSKIYDATTTASVTAGSLSNAVPGDVVSVSAAANYTDSTVATGKTITVVYTIDGPDSGNYIKPVDDTSVTSGEISKKQLTISAPSLTTTKIYDGNNTAAVTAGDLSGKVGSEVVSVTAVASYNSANAGNGKTITISYSISGTDSGNYLAPVNETSGGVITKKALTETDIVVSTSKIYDGTTNATISNEGIYSGKVGTDDVTVTPSATYASKTAESGKSITVSFDLSGGQKDNYSAPASYPYTTTGEITKLPLTIESPTLTTSKIYDATTTASVTAGSLSNAVPGDVVSVSAAANYTDSTVATAKTITVVYTIDGSDSGNYIKPVDDTSVTSGEISKKQLTISAPSLTTTKVYDGNSTAAVTAGDLSGKVGSEVVTVTAVASYDSANAGNGKTITVNYSISGGDNGNYLAPSSGTENGTITPKALTVSGVSVTTSKEYDGSISAAVTNAGTLNPSDVIGSDAVSLTSTTASYDSAVVGTGKTITVNYTLTNPNYTVQPFIYSTIGVIAPAATTVTDIRALSPDGAYKAGDTISIQVTFSNAVDVTGTPTLKLVTNTLNSDTSDAYYASRSGTTTLIFSYTVRSGDSSNDLGYQSTTALSGTIKDSATVDANLTLPALTSAGSLQYNSNIVLDTIAPVITANNETVALANLSTWTGTVSASDNIDGDISTSVETRYCQYYDIHNPPAEIPYLMNFDAAKTYIGDASTNTQFVIMYSATDNAGNTANKAVTITVDPTPPVITSVKVYDPEPFNSEYSFGTHIDQQVIIQFSEPMKNTAANLTAADLEDLLVFDAIITDGNNFSNDATTPPLNITFKDSTTLVITFTSNTTFVENPIWIDGSNLCYVSFGSIESGKLTDVGGNNCLGFSGGGSLIIGKAASSY</sequence>
<dbReference type="Gene3D" id="2.60.40.10">
    <property type="entry name" value="Immunoglobulins"/>
    <property type="match status" value="1"/>
</dbReference>
<dbReference type="Proteomes" id="UP000007177">
    <property type="component" value="Chromosome"/>
</dbReference>
<dbReference type="EMBL" id="CP002987">
    <property type="protein sequence ID" value="AFA47950.1"/>
    <property type="molecule type" value="Genomic_DNA"/>
</dbReference>
<feature type="domain" description="YDG" evidence="1">
    <location>
        <begin position="485"/>
        <end position="555"/>
    </location>
</feature>
<dbReference type="InterPro" id="IPR041248">
    <property type="entry name" value="YDG"/>
</dbReference>
<reference evidence="2 3" key="2">
    <citation type="journal article" date="2012" name="PLoS ONE">
        <title>An ancient pathway combining carbon dioxide fixation with the generation and utilization of a sodium ion gradient for ATP synthesis.</title>
        <authorList>
            <person name="Poehlein A."/>
            <person name="Schmidt S."/>
            <person name="Kaster A.K."/>
            <person name="Goenrich M."/>
            <person name="Vollmers J."/>
            <person name="Thurmer A."/>
            <person name="Bertsch J."/>
            <person name="Schuchmann K."/>
            <person name="Voigt B."/>
            <person name="Hecker M."/>
            <person name="Daniel R."/>
            <person name="Thauer R.K."/>
            <person name="Gottschalk G."/>
            <person name="Muller V."/>
        </authorList>
    </citation>
    <scope>NUCLEOTIDE SEQUENCE [LARGE SCALE GENOMIC DNA]</scope>
    <source>
        <strain evidence="3">ATCC 29683 / DSM 1030 / JCM 2381 / KCTC 1655 / WB1</strain>
    </source>
</reference>
<dbReference type="eggNOG" id="COG2931">
    <property type="taxonomic scope" value="Bacteria"/>
</dbReference>
<dbReference type="Pfam" id="PF18657">
    <property type="entry name" value="YDG"/>
    <property type="match status" value="7"/>
</dbReference>
<feature type="domain" description="YDG" evidence="1">
    <location>
        <begin position="1000"/>
        <end position="1076"/>
    </location>
</feature>
<dbReference type="SMART" id="SM00728">
    <property type="entry name" value="ChW"/>
    <property type="match status" value="3"/>
</dbReference>
<reference evidence="3" key="1">
    <citation type="submission" date="2011-07" db="EMBL/GenBank/DDBJ databases">
        <title>Complete genome sequence of Acetobacterium woodii.</title>
        <authorList>
            <person name="Poehlein A."/>
            <person name="Schmidt S."/>
            <person name="Kaster A.-K."/>
            <person name="Goenrich M."/>
            <person name="Vollmers J."/>
            <person name="Thuermer A."/>
            <person name="Gottschalk G."/>
            <person name="Thauer R.K."/>
            <person name="Daniel R."/>
            <person name="Mueller V."/>
        </authorList>
    </citation>
    <scope>NUCLEOTIDE SEQUENCE [LARGE SCALE GENOMIC DNA]</scope>
    <source>
        <strain evidence="3">ATCC 29683 / DSM 1030 / JCM 2381 / KCTC 1655 / WB1</strain>
    </source>
</reference>
<feature type="domain" description="YDG" evidence="1">
    <location>
        <begin position="574"/>
        <end position="641"/>
    </location>
</feature>
<dbReference type="Gene3D" id="1.20.1270.90">
    <property type="entry name" value="AF1782-like"/>
    <property type="match status" value="1"/>
</dbReference>
<feature type="domain" description="YDG" evidence="1">
    <location>
        <begin position="829"/>
        <end position="901"/>
    </location>
</feature>